<dbReference type="AlphaFoldDB" id="A0A0J7BFY3"/>
<sequence>MNLLAVLIHILALEESRGYPRGVGNEFQASEHRPLDRLATPNPFTGGTRVGPLCGVAGQEGTPMIEAPRKIPWSGRGHTQLLNPTILQVNTVTPDGETVSASSTSFIFFEAVLQHVRGVVGGYEGHKHFEASRMQKLSWKAW</sequence>
<evidence type="ECO:0008006" key="4">
    <source>
        <dbReference type="Google" id="ProtNLM"/>
    </source>
</evidence>
<reference evidence="3" key="1">
    <citation type="journal article" date="2010" name="Genome Res.">
        <title>Population genomic sequencing of Coccidioides fungi reveals recent hybridization and transposon control.</title>
        <authorList>
            <person name="Neafsey D.E."/>
            <person name="Barker B.M."/>
            <person name="Sharpton T.J."/>
            <person name="Stajich J.E."/>
            <person name="Park D.J."/>
            <person name="Whiston E."/>
            <person name="Hung C.-Y."/>
            <person name="McMahan C."/>
            <person name="White J."/>
            <person name="Sykes S."/>
            <person name="Heiman D."/>
            <person name="Young S."/>
            <person name="Zeng Q."/>
            <person name="Abouelleil A."/>
            <person name="Aftuck L."/>
            <person name="Bessette D."/>
            <person name="Brown A."/>
            <person name="FitzGerald M."/>
            <person name="Lui A."/>
            <person name="Macdonald J.P."/>
            <person name="Priest M."/>
            <person name="Orbach M.J."/>
            <person name="Galgiani J.N."/>
            <person name="Kirkland T.N."/>
            <person name="Cole G.T."/>
            <person name="Birren B.W."/>
            <person name="Henn M.R."/>
            <person name="Taylor J.W."/>
            <person name="Rounsley S.D."/>
        </authorList>
    </citation>
    <scope>NUCLEOTIDE SEQUENCE [LARGE SCALE GENOMIC DNA]</scope>
    <source>
        <strain evidence="3">RMSCC 2394</strain>
    </source>
</reference>
<dbReference type="EMBL" id="DS028098">
    <property type="protein sequence ID" value="KMP09132.1"/>
    <property type="molecule type" value="Genomic_DNA"/>
</dbReference>
<proteinExistence type="predicted"/>
<keyword evidence="1" id="KW-0732">Signal</keyword>
<accession>A0A0J7BFY3</accession>
<gene>
    <name evidence="2" type="ORF">CIRG_08813</name>
</gene>
<feature type="chain" id="PRO_5005286285" description="Secreted protein" evidence="1">
    <location>
        <begin position="19"/>
        <end position="142"/>
    </location>
</feature>
<protein>
    <recommendedName>
        <fullName evidence="4">Secreted protein</fullName>
    </recommendedName>
</protein>
<evidence type="ECO:0000256" key="1">
    <source>
        <dbReference type="SAM" id="SignalP"/>
    </source>
</evidence>
<evidence type="ECO:0000313" key="2">
    <source>
        <dbReference type="EMBL" id="KMP09132.1"/>
    </source>
</evidence>
<dbReference type="Proteomes" id="UP000054565">
    <property type="component" value="Unassembled WGS sequence"/>
</dbReference>
<feature type="signal peptide" evidence="1">
    <location>
        <begin position="1"/>
        <end position="18"/>
    </location>
</feature>
<evidence type="ECO:0000313" key="3">
    <source>
        <dbReference type="Proteomes" id="UP000054565"/>
    </source>
</evidence>
<organism evidence="2 3">
    <name type="scientific">Coccidioides immitis RMSCC 2394</name>
    <dbReference type="NCBI Taxonomy" id="404692"/>
    <lineage>
        <taxon>Eukaryota</taxon>
        <taxon>Fungi</taxon>
        <taxon>Dikarya</taxon>
        <taxon>Ascomycota</taxon>
        <taxon>Pezizomycotina</taxon>
        <taxon>Eurotiomycetes</taxon>
        <taxon>Eurotiomycetidae</taxon>
        <taxon>Onygenales</taxon>
        <taxon>Onygenaceae</taxon>
        <taxon>Coccidioides</taxon>
    </lineage>
</organism>
<name>A0A0J7BFY3_COCIT</name>